<dbReference type="Proteomes" id="UP000600774">
    <property type="component" value="Unassembled WGS sequence"/>
</dbReference>
<feature type="region of interest" description="Disordered" evidence="1">
    <location>
        <begin position="8"/>
        <end position="31"/>
    </location>
</feature>
<evidence type="ECO:0000313" key="2">
    <source>
        <dbReference type="EMBL" id="HIH95584.1"/>
    </source>
</evidence>
<dbReference type="RefSeq" id="WP_157860100.1">
    <property type="nucleotide sequence ID" value="NZ_DUJU01000185.1"/>
</dbReference>
<comment type="caution">
    <text evidence="2">The sequence shown here is derived from an EMBL/GenBank/DDBJ whole genome shotgun (WGS) entry which is preliminary data.</text>
</comment>
<protein>
    <submittedName>
        <fullName evidence="2">Uncharacterized protein</fullName>
    </submittedName>
</protein>
<evidence type="ECO:0000313" key="3">
    <source>
        <dbReference type="Proteomes" id="UP000600774"/>
    </source>
</evidence>
<dbReference type="AlphaFoldDB" id="A0A832W8K0"/>
<evidence type="ECO:0000256" key="1">
    <source>
        <dbReference type="SAM" id="MobiDB-lite"/>
    </source>
</evidence>
<gene>
    <name evidence="2" type="ORF">HA338_16770</name>
</gene>
<organism evidence="2 3">
    <name type="scientific">Methanosarcina acetivorans</name>
    <dbReference type="NCBI Taxonomy" id="2214"/>
    <lineage>
        <taxon>Archaea</taxon>
        <taxon>Methanobacteriati</taxon>
        <taxon>Methanobacteriota</taxon>
        <taxon>Stenosarchaea group</taxon>
        <taxon>Methanomicrobia</taxon>
        <taxon>Methanosarcinales</taxon>
        <taxon>Methanosarcinaceae</taxon>
        <taxon>Methanosarcina</taxon>
    </lineage>
</organism>
<dbReference type="EMBL" id="DUJU01000185">
    <property type="protein sequence ID" value="HIH95584.1"/>
    <property type="molecule type" value="Genomic_DNA"/>
</dbReference>
<feature type="compositionally biased region" description="Basic and acidic residues" evidence="1">
    <location>
        <begin position="17"/>
        <end position="27"/>
    </location>
</feature>
<proteinExistence type="predicted"/>
<sequence>MITFLSVLCSNSGKSGRSPEKPGKSSETRGTFTVIEGDHGSCYFYPEGRNALDNRLWK</sequence>
<reference evidence="2" key="1">
    <citation type="journal article" date="2020" name="bioRxiv">
        <title>A rank-normalized archaeal taxonomy based on genome phylogeny resolves widespread incomplete and uneven classifications.</title>
        <authorList>
            <person name="Rinke C."/>
            <person name="Chuvochina M."/>
            <person name="Mussig A.J."/>
            <person name="Chaumeil P.-A."/>
            <person name="Waite D.W."/>
            <person name="Whitman W.B."/>
            <person name="Parks D.H."/>
            <person name="Hugenholtz P."/>
        </authorList>
    </citation>
    <scope>NUCLEOTIDE SEQUENCE</scope>
    <source>
        <strain evidence="2">UBA8876</strain>
    </source>
</reference>
<dbReference type="GeneID" id="43445991"/>
<name>A0A832W8K0_9EURY</name>
<accession>A0A832W8K0</accession>